<name>A0A846WQN8_9ACTN</name>
<gene>
    <name evidence="6" type="ORF">HGA05_20235</name>
</gene>
<evidence type="ECO:0000256" key="4">
    <source>
        <dbReference type="ARBA" id="ARBA00023002"/>
    </source>
</evidence>
<dbReference type="PANTHER" id="PTHR13847:SF286">
    <property type="entry name" value="D-AMINO ACID DEHYDROGENASE"/>
    <property type="match status" value="1"/>
</dbReference>
<dbReference type="Gene3D" id="3.30.9.10">
    <property type="entry name" value="D-Amino Acid Oxidase, subunit A, domain 2"/>
    <property type="match status" value="1"/>
</dbReference>
<reference evidence="6 7" key="1">
    <citation type="submission" date="2020-04" db="EMBL/GenBank/DDBJ databases">
        <title>MicrobeNet Type strains.</title>
        <authorList>
            <person name="Nicholson A.C."/>
        </authorList>
    </citation>
    <scope>NUCLEOTIDE SEQUENCE [LARGE SCALE GENOMIC DNA]</scope>
    <source>
        <strain evidence="6 7">ATCC BAA-14</strain>
    </source>
</reference>
<feature type="domain" description="FAD dependent oxidoreductase" evidence="5">
    <location>
        <begin position="9"/>
        <end position="366"/>
    </location>
</feature>
<dbReference type="Gene3D" id="3.50.50.60">
    <property type="entry name" value="FAD/NAD(P)-binding domain"/>
    <property type="match status" value="1"/>
</dbReference>
<sequence length="381" mass="41386">MITPRTSYDVVVVGAGIVGLAHAYHALRRGLSVAVVEHNDRIAGASVRNFGHACMTAQSGQALDYARAGRRHWLDLAGKAGFWAAPTGTTVLARHADELAVMNEFAQARGESAAVLLDRDTVLDRVPAAANGVVGGMHLPADLQVDPRTAAPQLAAWLETQGVSFFWRTAATSFDTGLVRTSRGELRAGTTFITVNHDIDRLFPEVAEDINLQRCRLHMIKAAVPTRFPLTTPLFTGWSLLRYSGFETMPSLHRVAQRLHTAHPEYTALDLHQMYTPQPDGTLLIGDTHLREVTESPFQGEDGFTCLLEVTRELFGVNSIDVIERWQGVYASAPGREFLLREPLPGTHIVTVTTGIGMTTCMGLAESSVTAAFDPSTSFAV</sequence>
<dbReference type="AlphaFoldDB" id="A0A846WQN8"/>
<dbReference type="GO" id="GO:0005737">
    <property type="term" value="C:cytoplasm"/>
    <property type="evidence" value="ECO:0007669"/>
    <property type="project" value="TreeGrafter"/>
</dbReference>
<dbReference type="GO" id="GO:0016491">
    <property type="term" value="F:oxidoreductase activity"/>
    <property type="evidence" value="ECO:0007669"/>
    <property type="project" value="UniProtKB-KW"/>
</dbReference>
<organism evidence="6 7">
    <name type="scientific">Gordonia polyisoprenivorans</name>
    <dbReference type="NCBI Taxonomy" id="84595"/>
    <lineage>
        <taxon>Bacteria</taxon>
        <taxon>Bacillati</taxon>
        <taxon>Actinomycetota</taxon>
        <taxon>Actinomycetes</taxon>
        <taxon>Mycobacteriales</taxon>
        <taxon>Gordoniaceae</taxon>
        <taxon>Gordonia</taxon>
    </lineage>
</organism>
<keyword evidence="4" id="KW-0560">Oxidoreductase</keyword>
<comment type="similarity">
    <text evidence="2">Belongs to the DadA oxidoreductase family.</text>
</comment>
<dbReference type="InterPro" id="IPR006076">
    <property type="entry name" value="FAD-dep_OxRdtase"/>
</dbReference>
<evidence type="ECO:0000256" key="2">
    <source>
        <dbReference type="ARBA" id="ARBA00009410"/>
    </source>
</evidence>
<dbReference type="PANTHER" id="PTHR13847">
    <property type="entry name" value="SARCOSINE DEHYDROGENASE-RELATED"/>
    <property type="match status" value="1"/>
</dbReference>
<evidence type="ECO:0000313" key="6">
    <source>
        <dbReference type="EMBL" id="NKY03902.1"/>
    </source>
</evidence>
<proteinExistence type="inferred from homology"/>
<dbReference type="NCBIfam" id="TIGR03364">
    <property type="entry name" value="HpnW_proposed"/>
    <property type="match status" value="1"/>
</dbReference>
<dbReference type="SUPFAM" id="SSF51905">
    <property type="entry name" value="FAD/NAD(P)-binding domain"/>
    <property type="match status" value="1"/>
</dbReference>
<keyword evidence="3" id="KW-0285">Flavoprotein</keyword>
<evidence type="ECO:0000259" key="5">
    <source>
        <dbReference type="Pfam" id="PF01266"/>
    </source>
</evidence>
<dbReference type="Proteomes" id="UP000563898">
    <property type="component" value="Unassembled WGS sequence"/>
</dbReference>
<evidence type="ECO:0000256" key="3">
    <source>
        <dbReference type="ARBA" id="ARBA00022630"/>
    </source>
</evidence>
<dbReference type="EMBL" id="JAAXPC010000013">
    <property type="protein sequence ID" value="NKY03902.1"/>
    <property type="molecule type" value="Genomic_DNA"/>
</dbReference>
<dbReference type="InterPro" id="IPR036188">
    <property type="entry name" value="FAD/NAD-bd_sf"/>
</dbReference>
<dbReference type="InterPro" id="IPR017741">
    <property type="entry name" value="FAD-dependent_OxRdtase_HpnW"/>
</dbReference>
<comment type="cofactor">
    <cofactor evidence="1">
        <name>FAD</name>
        <dbReference type="ChEBI" id="CHEBI:57692"/>
    </cofactor>
</comment>
<accession>A0A846WQN8</accession>
<protein>
    <submittedName>
        <fullName evidence="6">TIGR03364 family FAD-dependent oxidoreductase</fullName>
    </submittedName>
</protein>
<comment type="caution">
    <text evidence="6">The sequence shown here is derived from an EMBL/GenBank/DDBJ whole genome shotgun (WGS) entry which is preliminary data.</text>
</comment>
<evidence type="ECO:0000313" key="7">
    <source>
        <dbReference type="Proteomes" id="UP000563898"/>
    </source>
</evidence>
<dbReference type="RefSeq" id="WP_035728255.1">
    <property type="nucleotide sequence ID" value="NZ_JAAXPC010000013.1"/>
</dbReference>
<dbReference type="Pfam" id="PF01266">
    <property type="entry name" value="DAO"/>
    <property type="match status" value="1"/>
</dbReference>
<evidence type="ECO:0000256" key="1">
    <source>
        <dbReference type="ARBA" id="ARBA00001974"/>
    </source>
</evidence>